<sequence>MEKILLLLVVALLNGALIYMDTLLKDILPISLYAEKYMTLTTGTNLLESLYDILFGFGVAVMILKFLKKGFEIYVLWTDGDPDEEPLFLLTNFFEQWLSPFVSPPSIPGSVKWSKS</sequence>
<evidence type="ECO:0000313" key="3">
    <source>
        <dbReference type="Proteomes" id="UP000595841"/>
    </source>
</evidence>
<accession>A0A974PCT3</accession>
<gene>
    <name evidence="2" type="ORF">JI735_33005</name>
</gene>
<reference evidence="2 3" key="1">
    <citation type="submission" date="2021-01" db="EMBL/GenBank/DDBJ databases">
        <title>Whole genome sequence of Paenibacillus sonchi LMG 24727 for comparative genomics.</title>
        <authorList>
            <person name="Lee G."/>
            <person name="Kim M.-J."/>
            <person name="Lim K."/>
            <person name="Shin J.-H."/>
        </authorList>
    </citation>
    <scope>NUCLEOTIDE SEQUENCE [LARGE SCALE GENOMIC DNA]</scope>
    <source>
        <strain evidence="2 3">LMG 24727</strain>
    </source>
</reference>
<keyword evidence="1" id="KW-1133">Transmembrane helix</keyword>
<keyword evidence="3" id="KW-1185">Reference proteome</keyword>
<name>A0A974PCT3_9BACL</name>
<dbReference type="KEGG" id="pson:JI735_33005"/>
<dbReference type="Proteomes" id="UP000595841">
    <property type="component" value="Chromosome"/>
</dbReference>
<keyword evidence="1" id="KW-0812">Transmembrane</keyword>
<feature type="transmembrane region" description="Helical" evidence="1">
    <location>
        <begin position="49"/>
        <end position="67"/>
    </location>
</feature>
<dbReference type="AlphaFoldDB" id="A0A974PCT3"/>
<evidence type="ECO:0000313" key="2">
    <source>
        <dbReference type="EMBL" id="QQZ61146.1"/>
    </source>
</evidence>
<evidence type="ECO:0000256" key="1">
    <source>
        <dbReference type="SAM" id="Phobius"/>
    </source>
</evidence>
<dbReference type="InterPro" id="IPR046084">
    <property type="entry name" value="TrbL_4"/>
</dbReference>
<organism evidence="2 3">
    <name type="scientific">Paenibacillus sonchi</name>
    <dbReference type="NCBI Taxonomy" id="373687"/>
    <lineage>
        <taxon>Bacteria</taxon>
        <taxon>Bacillati</taxon>
        <taxon>Bacillota</taxon>
        <taxon>Bacilli</taxon>
        <taxon>Bacillales</taxon>
        <taxon>Paenibacillaceae</taxon>
        <taxon>Paenibacillus</taxon>
        <taxon>Paenibacillus sonchi group</taxon>
    </lineage>
</organism>
<proteinExistence type="predicted"/>
<dbReference type="EMBL" id="CP068595">
    <property type="protein sequence ID" value="QQZ61146.1"/>
    <property type="molecule type" value="Genomic_DNA"/>
</dbReference>
<keyword evidence="1" id="KW-0472">Membrane</keyword>
<protein>
    <submittedName>
        <fullName evidence="2">Uncharacterized protein</fullName>
    </submittedName>
</protein>
<dbReference type="Pfam" id="PF19597">
    <property type="entry name" value="TrbL_4"/>
    <property type="match status" value="1"/>
</dbReference>